<reference evidence="1" key="1">
    <citation type="submission" date="2018-11" db="EMBL/GenBank/DDBJ databases">
        <authorList>
            <consortium name="Pathogen Informatics"/>
        </authorList>
    </citation>
    <scope>NUCLEOTIDE SEQUENCE</scope>
</reference>
<accession>A0A448X028</accession>
<protein>
    <submittedName>
        <fullName evidence="1">Uncharacterized protein</fullName>
    </submittedName>
</protein>
<gene>
    <name evidence="1" type="ORF">PXEA_LOCUS17904</name>
</gene>
<proteinExistence type="predicted"/>
<name>A0A448X028_9PLAT</name>
<dbReference type="Proteomes" id="UP000784294">
    <property type="component" value="Unassembled WGS sequence"/>
</dbReference>
<evidence type="ECO:0000313" key="1">
    <source>
        <dbReference type="EMBL" id="VEL24464.1"/>
    </source>
</evidence>
<keyword evidence="2" id="KW-1185">Reference proteome</keyword>
<sequence>MYMCPLQRLTSPIPLRPPSHIFPYVQLELEGPFHTRVQAFSPEEHNGTATCKGTAEDSGRNQIICTPIPR</sequence>
<comment type="caution">
    <text evidence="1">The sequence shown here is derived from an EMBL/GenBank/DDBJ whole genome shotgun (WGS) entry which is preliminary data.</text>
</comment>
<dbReference type="AlphaFoldDB" id="A0A448X028"/>
<dbReference type="EMBL" id="CAAALY010067868">
    <property type="protein sequence ID" value="VEL24464.1"/>
    <property type="molecule type" value="Genomic_DNA"/>
</dbReference>
<organism evidence="1 2">
    <name type="scientific">Protopolystoma xenopodis</name>
    <dbReference type="NCBI Taxonomy" id="117903"/>
    <lineage>
        <taxon>Eukaryota</taxon>
        <taxon>Metazoa</taxon>
        <taxon>Spiralia</taxon>
        <taxon>Lophotrochozoa</taxon>
        <taxon>Platyhelminthes</taxon>
        <taxon>Monogenea</taxon>
        <taxon>Polyopisthocotylea</taxon>
        <taxon>Polystomatidea</taxon>
        <taxon>Polystomatidae</taxon>
        <taxon>Protopolystoma</taxon>
    </lineage>
</organism>
<evidence type="ECO:0000313" key="2">
    <source>
        <dbReference type="Proteomes" id="UP000784294"/>
    </source>
</evidence>